<keyword evidence="2" id="KW-1185">Reference proteome</keyword>
<dbReference type="Proteomes" id="UP001064048">
    <property type="component" value="Chromosome 14"/>
</dbReference>
<protein>
    <submittedName>
        <fullName evidence="1">Uncharacterized protein</fullName>
    </submittedName>
</protein>
<comment type="caution">
    <text evidence="1">The sequence shown here is derived from an EMBL/GenBank/DDBJ whole genome shotgun (WGS) entry which is preliminary data.</text>
</comment>
<name>A0ACC0J8W9_CHOFU</name>
<dbReference type="EMBL" id="CM046114">
    <property type="protein sequence ID" value="KAI8420464.1"/>
    <property type="molecule type" value="Genomic_DNA"/>
</dbReference>
<evidence type="ECO:0000313" key="1">
    <source>
        <dbReference type="EMBL" id="KAI8420464.1"/>
    </source>
</evidence>
<reference evidence="1 2" key="1">
    <citation type="journal article" date="2022" name="Genome Biol. Evol.">
        <title>The Spruce Budworm Genome: Reconstructing the Evolutionary History of Antifreeze Proteins.</title>
        <authorList>
            <person name="Beliveau C."/>
            <person name="Gagne P."/>
            <person name="Picq S."/>
            <person name="Vernygora O."/>
            <person name="Keeling C.I."/>
            <person name="Pinkney K."/>
            <person name="Doucet D."/>
            <person name="Wen F."/>
            <person name="Johnston J.S."/>
            <person name="Maaroufi H."/>
            <person name="Boyle B."/>
            <person name="Laroche J."/>
            <person name="Dewar K."/>
            <person name="Juretic N."/>
            <person name="Blackburn G."/>
            <person name="Nisole A."/>
            <person name="Brunet B."/>
            <person name="Brandao M."/>
            <person name="Lumley L."/>
            <person name="Duan J."/>
            <person name="Quan G."/>
            <person name="Lucarotti C.J."/>
            <person name="Roe A.D."/>
            <person name="Sperling F.A.H."/>
            <person name="Levesque R.C."/>
            <person name="Cusson M."/>
        </authorList>
    </citation>
    <scope>NUCLEOTIDE SEQUENCE [LARGE SCALE GENOMIC DNA]</scope>
    <source>
        <strain evidence="1">Glfc:IPQL:Cfum</strain>
    </source>
</reference>
<gene>
    <name evidence="1" type="ORF">MSG28_008951</name>
</gene>
<evidence type="ECO:0000313" key="2">
    <source>
        <dbReference type="Proteomes" id="UP001064048"/>
    </source>
</evidence>
<sequence length="74" mass="8329">MVVSGKMTLSLIQDAPRDTPERDAESTVDDFTTASGKEGESSDEEIDEEIEIEEIEEEEEEEDEVKPQPKKAEK</sequence>
<proteinExistence type="predicted"/>
<organism evidence="1 2">
    <name type="scientific">Choristoneura fumiferana</name>
    <name type="common">Spruce budworm moth</name>
    <name type="synonym">Archips fumiferana</name>
    <dbReference type="NCBI Taxonomy" id="7141"/>
    <lineage>
        <taxon>Eukaryota</taxon>
        <taxon>Metazoa</taxon>
        <taxon>Ecdysozoa</taxon>
        <taxon>Arthropoda</taxon>
        <taxon>Hexapoda</taxon>
        <taxon>Insecta</taxon>
        <taxon>Pterygota</taxon>
        <taxon>Neoptera</taxon>
        <taxon>Endopterygota</taxon>
        <taxon>Lepidoptera</taxon>
        <taxon>Glossata</taxon>
        <taxon>Ditrysia</taxon>
        <taxon>Tortricoidea</taxon>
        <taxon>Tortricidae</taxon>
        <taxon>Tortricinae</taxon>
        <taxon>Choristoneura</taxon>
    </lineage>
</organism>
<accession>A0ACC0J8W9</accession>